<dbReference type="FunFam" id="1.50.10.20:FF:000011">
    <property type="entry name" value="Terpene cyclase/mutase family member"/>
    <property type="match status" value="1"/>
</dbReference>
<dbReference type="InterPro" id="IPR002365">
    <property type="entry name" value="Terpene_synthase_CS"/>
</dbReference>
<keyword evidence="3 4" id="KW-0413">Isomerase</keyword>
<dbReference type="InterPro" id="IPR032696">
    <property type="entry name" value="SQ_cyclase_C"/>
</dbReference>
<dbReference type="Gene3D" id="1.50.10.20">
    <property type="match status" value="2"/>
</dbReference>
<dbReference type="SUPFAM" id="SSF48239">
    <property type="entry name" value="Terpenoid cyclases/Protein prenyltransferases"/>
    <property type="match status" value="2"/>
</dbReference>
<dbReference type="PROSITE" id="PS01074">
    <property type="entry name" value="TERPENE_SYNTHASES"/>
    <property type="match status" value="1"/>
</dbReference>
<organism evidence="7">
    <name type="scientific">Astragalus membranaceus</name>
    <name type="common">Membranous milk-vetch</name>
    <name type="synonym">Phaca membranacea</name>
    <dbReference type="NCBI Taxonomy" id="649199"/>
    <lineage>
        <taxon>Eukaryota</taxon>
        <taxon>Viridiplantae</taxon>
        <taxon>Streptophyta</taxon>
        <taxon>Embryophyta</taxon>
        <taxon>Tracheophyta</taxon>
        <taxon>Spermatophyta</taxon>
        <taxon>Magnoliopsida</taxon>
        <taxon>eudicotyledons</taxon>
        <taxon>Gunneridae</taxon>
        <taxon>Pentapetalae</taxon>
        <taxon>rosids</taxon>
        <taxon>fabids</taxon>
        <taxon>Fabales</taxon>
        <taxon>Fabaceae</taxon>
        <taxon>Papilionoideae</taxon>
        <taxon>50 kb inversion clade</taxon>
        <taxon>NPAAA clade</taxon>
        <taxon>Hologalegina</taxon>
        <taxon>IRL clade</taxon>
        <taxon>Galegeae</taxon>
        <taxon>Astragalus</taxon>
    </lineage>
</organism>
<proteinExistence type="evidence at transcript level"/>
<sequence length="765" mass="87906">MWKLKIAEGGERLITVNNFIGRQHWEFDPNAGTPEEHAEIERIRQQFTKNRFSIKQSADLFMRMQLTKENQYCGPIQPAVKLRETDSITEDALITTIRRAINYYSSIQAHDGHWPAESAGPLFFLQPLVMGLHITRSLDEVLGPEHKKEIIRYLYNHQNEDGGWGLHIEGHSTMFGSALSYIALRILGEGPEDGEDSAMAKGRKWILDYGGLVAIPYWGKFLASVLGIYEWRGCNPFPPEFWLLPKFGPIHPGKMQCYCRLIFMPMSYLYGKRFVGPITGLIRSLREEMYNQPYDQINWDKARNTIAKEDLYYPHPMIQDMSWGVLHHVGERILNCWPFSMVRQKALEVALNHIRYEDENSRYLCIGSVEKVLCLIARWVDDPNSEAYKLHLARIPDYFWLAEDGLKIQSFGSQTWDATLSIQAIIACSMRDEYGHTLRKAHDFLKASQILKNPSGDFTAMYRHICKGAWSFSMHDQGLQVSDCTAEGLKAALLLSEMPIDLVGEKMEKERFYDAVNVILSLQSSNGGFSAWEPQKAYRWLEKLNPTEFFEDCLIEREYVECTVSALQALIHFKKLYPKHRIEEIDNSIAKATRYIQDTQNPDGSWYGHWGICYTYGTWFGVEGLRAGGKNYHNSHSLQKSCKFLLSKQLPNGGWGESYLSSQNKVYTNLEGNHANLVQSCWALLSLMGAGQLEIDPTPIHRGMKLIINSQMEDGDFPQQEITGIIHRNCTLHYSSYRNIFPIWVLGEYRRRVSSTKTPNAATWL</sequence>
<protein>
    <recommendedName>
        <fullName evidence="4">Terpene cyclase/mutase family member</fullName>
        <ecNumber evidence="4">5.4.99.-</ecNumber>
    </recommendedName>
</protein>
<dbReference type="PANTHER" id="PTHR11764">
    <property type="entry name" value="TERPENE CYCLASE/MUTASE FAMILY MEMBER"/>
    <property type="match status" value="1"/>
</dbReference>
<dbReference type="GO" id="GO:0031559">
    <property type="term" value="F:oxidosqualene cyclase activity"/>
    <property type="evidence" value="ECO:0007669"/>
    <property type="project" value="UniProtKB-ARBA"/>
</dbReference>
<dbReference type="InterPro" id="IPR032697">
    <property type="entry name" value="SQ_cyclase_N"/>
</dbReference>
<reference evidence="7" key="1">
    <citation type="journal article" date="2014" name="Molecules">
        <title>Accumulation of Astragalosides and Related Gene Expression in Different Organs of Astragalus Membranaceus Bge. var Mongholicus (Bge.).</title>
        <authorList>
            <person name="Kim Y.B."/>
            <person name="Thwe A.A."/>
            <person name="Li X."/>
            <person name="Tuan P.A."/>
            <person name="Lee S."/>
            <person name="Lee J.W."/>
            <person name="Arasu M.V."/>
            <person name="Al-Dhabi N.A."/>
            <person name="Park S.U."/>
        </authorList>
    </citation>
    <scope>NUCLEOTIDE SEQUENCE</scope>
</reference>
<feature type="domain" description="Squalene cyclase C-terminal" evidence="5">
    <location>
        <begin position="413"/>
        <end position="751"/>
    </location>
</feature>
<evidence type="ECO:0000256" key="4">
    <source>
        <dbReference type="RuleBase" id="RU362003"/>
    </source>
</evidence>
<dbReference type="EC" id="5.4.99.-" evidence="4"/>
<dbReference type="Pfam" id="PF13249">
    <property type="entry name" value="SQHop_cyclase_N"/>
    <property type="match status" value="1"/>
</dbReference>
<dbReference type="EMBL" id="KJ010820">
    <property type="protein sequence ID" value="AHY94897.1"/>
    <property type="molecule type" value="mRNA"/>
</dbReference>
<accession>A0A075DZ00</accession>
<evidence type="ECO:0000313" key="7">
    <source>
        <dbReference type="EMBL" id="AHY94897.1"/>
    </source>
</evidence>
<evidence type="ECO:0000259" key="5">
    <source>
        <dbReference type="Pfam" id="PF13243"/>
    </source>
</evidence>
<dbReference type="SMR" id="A0A075DZ00"/>
<evidence type="ECO:0000256" key="3">
    <source>
        <dbReference type="ARBA" id="ARBA00023235"/>
    </source>
</evidence>
<evidence type="ECO:0000256" key="1">
    <source>
        <dbReference type="ARBA" id="ARBA00009755"/>
    </source>
</evidence>
<dbReference type="SFLD" id="SFLDG01016">
    <property type="entry name" value="Prenyltransferase_Like_2"/>
    <property type="match status" value="1"/>
</dbReference>
<dbReference type="CDD" id="cd02892">
    <property type="entry name" value="SQCY_1"/>
    <property type="match status" value="1"/>
</dbReference>
<evidence type="ECO:0000259" key="6">
    <source>
        <dbReference type="Pfam" id="PF13249"/>
    </source>
</evidence>
<dbReference type="NCBIfam" id="TIGR01787">
    <property type="entry name" value="squalene_cyclas"/>
    <property type="match status" value="1"/>
</dbReference>
<comment type="similarity">
    <text evidence="1 4">Belongs to the terpene cyclase/mutase family.</text>
</comment>
<gene>
    <name evidence="7" type="primary">CAS</name>
</gene>
<dbReference type="InterPro" id="IPR008930">
    <property type="entry name" value="Terpenoid_cyclase/PrenylTrfase"/>
</dbReference>
<name>A0A075DZ00_ASTME</name>
<dbReference type="InterPro" id="IPR018333">
    <property type="entry name" value="Squalene_cyclase"/>
</dbReference>
<keyword evidence="2" id="KW-0677">Repeat</keyword>
<evidence type="ECO:0000256" key="2">
    <source>
        <dbReference type="ARBA" id="ARBA00022737"/>
    </source>
</evidence>
<dbReference type="AlphaFoldDB" id="A0A075DZ00"/>
<dbReference type="Pfam" id="PF13243">
    <property type="entry name" value="SQHop_cyclase_C"/>
    <property type="match status" value="1"/>
</dbReference>
<feature type="domain" description="Squalene cyclase N-terminal" evidence="6">
    <location>
        <begin position="97"/>
        <end position="359"/>
    </location>
</feature>
<dbReference type="GO" id="GO:0019745">
    <property type="term" value="P:pentacyclic triterpenoid biosynthetic process"/>
    <property type="evidence" value="ECO:0007669"/>
    <property type="project" value="UniProtKB-ARBA"/>
</dbReference>
<dbReference type="PANTHER" id="PTHR11764:SF19">
    <property type="entry name" value="TERPENE CYCLASE_MUTASE FAMILY MEMBER"/>
    <property type="match status" value="1"/>
</dbReference>
<dbReference type="GO" id="GO:0005811">
    <property type="term" value="C:lipid droplet"/>
    <property type="evidence" value="ECO:0007669"/>
    <property type="project" value="InterPro"/>
</dbReference>